<evidence type="ECO:0000259" key="3">
    <source>
        <dbReference type="PROSITE" id="PS50158"/>
    </source>
</evidence>
<gene>
    <name evidence="4" type="ORF">MUCCIDRAFT_158672</name>
</gene>
<dbReference type="GO" id="GO:0008270">
    <property type="term" value="F:zinc ion binding"/>
    <property type="evidence" value="ECO:0007669"/>
    <property type="project" value="UniProtKB-KW"/>
</dbReference>
<sequence length="506" mass="54816">MSDTSHIHRSPLQHDPESPLLWTHVVGNKGKGNNKQQQSIVSFNPTLIHRPVTEAEASQQAINGESPSGPKAVIRPFLKGIEEDSVFIDLTPVKDRNLLNKALLKFNDTADNCGSYEDFLGYRSKSRHYLGHAFLETMWLPGCEGCNTLINDGITLEDGTYLKRFPSYPGDATIVKLTLQNLPFLPALQLKEEMANRLSRYGDVLDHGISRTNGIYQGGGYATLNLTVPSSPYCECQELHPDADKPCPGHRHLEKLSRVMIWDPSVSDQRMVLLQWDQMPNFCRICQKSDHCRADCPEYKRWIVCYHCNEHGHVAKSCSRNDSPNKVRAVDNKASSKPRKGSQEAKSGNTSGKKQGAPKESKANSVAGGGGGAPGNSQGDTQGVVQGVAPGVAPGVAQGVAQGMNQGGADSQMIAEQDTVEDENMAELPQLQGKDVANAIVANDTDMNDSTPDHADTSRPEMDRPVKKVGKFDGTEDVSSAKQQAAANAAATGQRLGLTSQSPPSH</sequence>
<feature type="compositionally biased region" description="Low complexity" evidence="2">
    <location>
        <begin position="481"/>
        <end position="491"/>
    </location>
</feature>
<dbReference type="GO" id="GO:0003676">
    <property type="term" value="F:nucleic acid binding"/>
    <property type="evidence" value="ECO:0007669"/>
    <property type="project" value="InterPro"/>
</dbReference>
<feature type="region of interest" description="Disordered" evidence="2">
    <location>
        <begin position="316"/>
        <end position="419"/>
    </location>
</feature>
<dbReference type="PROSITE" id="PS50158">
    <property type="entry name" value="ZF_CCHC"/>
    <property type="match status" value="1"/>
</dbReference>
<dbReference type="InterPro" id="IPR036875">
    <property type="entry name" value="Znf_CCHC_sf"/>
</dbReference>
<dbReference type="AlphaFoldDB" id="A0A168PZH0"/>
<dbReference type="VEuPathDB" id="FungiDB:MUCCIDRAFT_158672"/>
<dbReference type="Gene3D" id="4.10.60.10">
    <property type="entry name" value="Zinc finger, CCHC-type"/>
    <property type="match status" value="1"/>
</dbReference>
<feature type="compositionally biased region" description="Basic and acidic residues" evidence="2">
    <location>
        <begin position="451"/>
        <end position="474"/>
    </location>
</feature>
<feature type="region of interest" description="Disordered" evidence="2">
    <location>
        <begin position="440"/>
        <end position="506"/>
    </location>
</feature>
<evidence type="ECO:0000256" key="1">
    <source>
        <dbReference type="PROSITE-ProRule" id="PRU00047"/>
    </source>
</evidence>
<keyword evidence="1" id="KW-0862">Zinc</keyword>
<evidence type="ECO:0000256" key="2">
    <source>
        <dbReference type="SAM" id="MobiDB-lite"/>
    </source>
</evidence>
<feature type="compositionally biased region" description="Polar residues" evidence="2">
    <location>
        <begin position="344"/>
        <end position="353"/>
    </location>
</feature>
<keyword evidence="5" id="KW-1185">Reference proteome</keyword>
<evidence type="ECO:0000313" key="4">
    <source>
        <dbReference type="EMBL" id="OAD08464.1"/>
    </source>
</evidence>
<feature type="compositionally biased region" description="Low complexity" evidence="2">
    <location>
        <begin position="382"/>
        <end position="403"/>
    </location>
</feature>
<evidence type="ECO:0000313" key="5">
    <source>
        <dbReference type="Proteomes" id="UP000077051"/>
    </source>
</evidence>
<protein>
    <submittedName>
        <fullName evidence="4">CCHC-type zinc finger transcription factor</fullName>
    </submittedName>
</protein>
<accession>A0A168PZH0</accession>
<name>A0A168PZH0_MUCCL</name>
<comment type="caution">
    <text evidence="4">The sequence shown here is derived from an EMBL/GenBank/DDBJ whole genome shotgun (WGS) entry which is preliminary data.</text>
</comment>
<keyword evidence="1" id="KW-0479">Metal-binding</keyword>
<dbReference type="OrthoDB" id="2241864at2759"/>
<dbReference type="Proteomes" id="UP000077051">
    <property type="component" value="Unassembled WGS sequence"/>
</dbReference>
<feature type="compositionally biased region" description="Polar residues" evidence="2">
    <location>
        <begin position="497"/>
        <end position="506"/>
    </location>
</feature>
<feature type="domain" description="CCHC-type" evidence="3">
    <location>
        <begin position="305"/>
        <end position="318"/>
    </location>
</feature>
<dbReference type="EMBL" id="AMYB01000001">
    <property type="protein sequence ID" value="OAD08464.1"/>
    <property type="molecule type" value="Genomic_DNA"/>
</dbReference>
<keyword evidence="1" id="KW-0863">Zinc-finger</keyword>
<reference evidence="4 5" key="1">
    <citation type="submission" date="2015-06" db="EMBL/GenBank/DDBJ databases">
        <title>Expansion of signal transduction pathways in fungi by whole-genome duplication.</title>
        <authorList>
            <consortium name="DOE Joint Genome Institute"/>
            <person name="Corrochano L.M."/>
            <person name="Kuo A."/>
            <person name="Marcet-Houben M."/>
            <person name="Polaino S."/>
            <person name="Salamov A."/>
            <person name="Villalobos J.M."/>
            <person name="Alvarez M.I."/>
            <person name="Avalos J."/>
            <person name="Benito E.P."/>
            <person name="Benoit I."/>
            <person name="Burger G."/>
            <person name="Camino L.P."/>
            <person name="Canovas D."/>
            <person name="Cerda-Olmedo E."/>
            <person name="Cheng J.-F."/>
            <person name="Dominguez A."/>
            <person name="Elias M."/>
            <person name="Eslava A.P."/>
            <person name="Glaser F."/>
            <person name="Grimwood J."/>
            <person name="Gutierrez G."/>
            <person name="Heitman J."/>
            <person name="Henrissat B."/>
            <person name="Iturriaga E.A."/>
            <person name="Lang B.F."/>
            <person name="Lavin J.L."/>
            <person name="Lee S."/>
            <person name="Li W."/>
            <person name="Lindquist E."/>
            <person name="Lopez-Garcia S."/>
            <person name="Luque E.M."/>
            <person name="Marcos A.T."/>
            <person name="Martin J."/>
            <person name="Mccluskey K."/>
            <person name="Medina H.R."/>
            <person name="Miralles-Duran A."/>
            <person name="Miyazaki A."/>
            <person name="Munoz-Torres E."/>
            <person name="Oguiza J.A."/>
            <person name="Ohm R."/>
            <person name="Olmedo M."/>
            <person name="Orejas M."/>
            <person name="Ortiz-Castellanos L."/>
            <person name="Pisabarro A.G."/>
            <person name="Rodriguez-Romero J."/>
            <person name="Ruiz-Herrera J."/>
            <person name="Ruiz-Vazquez R."/>
            <person name="Sanz C."/>
            <person name="Schackwitz W."/>
            <person name="Schmutz J."/>
            <person name="Shahriari M."/>
            <person name="Shelest E."/>
            <person name="Silva-Franco F."/>
            <person name="Soanes D."/>
            <person name="Syed K."/>
            <person name="Tagua V.G."/>
            <person name="Talbot N.J."/>
            <person name="Thon M."/>
            <person name="De Vries R.P."/>
            <person name="Wiebenga A."/>
            <person name="Yadav J.S."/>
            <person name="Braun E.L."/>
            <person name="Baker S."/>
            <person name="Garre V."/>
            <person name="Horwitz B."/>
            <person name="Torres-Martinez S."/>
            <person name="Idnurm A."/>
            <person name="Herrera-Estrella A."/>
            <person name="Gabaldon T."/>
            <person name="Grigoriev I.V."/>
        </authorList>
    </citation>
    <scope>NUCLEOTIDE SEQUENCE [LARGE SCALE GENOMIC DNA]</scope>
    <source>
        <strain evidence="4 5">CBS 277.49</strain>
    </source>
</reference>
<organism evidence="4 5">
    <name type="scientific">Mucor lusitanicus CBS 277.49</name>
    <dbReference type="NCBI Taxonomy" id="747725"/>
    <lineage>
        <taxon>Eukaryota</taxon>
        <taxon>Fungi</taxon>
        <taxon>Fungi incertae sedis</taxon>
        <taxon>Mucoromycota</taxon>
        <taxon>Mucoromycotina</taxon>
        <taxon>Mucoromycetes</taxon>
        <taxon>Mucorales</taxon>
        <taxon>Mucorineae</taxon>
        <taxon>Mucoraceae</taxon>
        <taxon>Mucor</taxon>
    </lineage>
</organism>
<dbReference type="SUPFAM" id="SSF57756">
    <property type="entry name" value="Retrovirus zinc finger-like domains"/>
    <property type="match status" value="1"/>
</dbReference>
<proteinExistence type="predicted"/>
<dbReference type="SMART" id="SM00343">
    <property type="entry name" value="ZnF_C2HC"/>
    <property type="match status" value="2"/>
</dbReference>
<dbReference type="InterPro" id="IPR001878">
    <property type="entry name" value="Znf_CCHC"/>
</dbReference>
<feature type="region of interest" description="Disordered" evidence="2">
    <location>
        <begin position="1"/>
        <end position="20"/>
    </location>
</feature>